<dbReference type="EMBL" id="MU004181">
    <property type="protein sequence ID" value="KAF2502016.1"/>
    <property type="molecule type" value="Genomic_DNA"/>
</dbReference>
<sequence length="85" mass="9738">MEQITKLAEKYAKWPACTDKVLYRFTNEDGEDDPEETPQEPAPSMEYSSGSQVPLIMCGDFNSPPPRPEMDYKSTYHEDSEADDR</sequence>
<name>A0A6A6RCC1_9PEZI</name>
<evidence type="ECO:0000256" key="1">
    <source>
        <dbReference type="SAM" id="MobiDB-lite"/>
    </source>
</evidence>
<evidence type="ECO:0008006" key="4">
    <source>
        <dbReference type="Google" id="ProtNLM"/>
    </source>
</evidence>
<evidence type="ECO:0000313" key="3">
    <source>
        <dbReference type="Proteomes" id="UP000799750"/>
    </source>
</evidence>
<feature type="compositionally biased region" description="Basic and acidic residues" evidence="1">
    <location>
        <begin position="68"/>
        <end position="85"/>
    </location>
</feature>
<keyword evidence="3" id="KW-1185">Reference proteome</keyword>
<dbReference type="Gene3D" id="3.60.10.10">
    <property type="entry name" value="Endonuclease/exonuclease/phosphatase"/>
    <property type="match status" value="1"/>
</dbReference>
<reference evidence="2" key="1">
    <citation type="journal article" date="2020" name="Stud. Mycol.">
        <title>101 Dothideomycetes genomes: a test case for predicting lifestyles and emergence of pathogens.</title>
        <authorList>
            <person name="Haridas S."/>
            <person name="Albert R."/>
            <person name="Binder M."/>
            <person name="Bloem J."/>
            <person name="Labutti K."/>
            <person name="Salamov A."/>
            <person name="Andreopoulos B."/>
            <person name="Baker S."/>
            <person name="Barry K."/>
            <person name="Bills G."/>
            <person name="Bluhm B."/>
            <person name="Cannon C."/>
            <person name="Castanera R."/>
            <person name="Culley D."/>
            <person name="Daum C."/>
            <person name="Ezra D."/>
            <person name="Gonzalez J."/>
            <person name="Henrissat B."/>
            <person name="Kuo A."/>
            <person name="Liang C."/>
            <person name="Lipzen A."/>
            <person name="Lutzoni F."/>
            <person name="Magnuson J."/>
            <person name="Mondo S."/>
            <person name="Nolan M."/>
            <person name="Ohm R."/>
            <person name="Pangilinan J."/>
            <person name="Park H.-J."/>
            <person name="Ramirez L."/>
            <person name="Alfaro M."/>
            <person name="Sun H."/>
            <person name="Tritt A."/>
            <person name="Yoshinaga Y."/>
            <person name="Zwiers L.-H."/>
            <person name="Turgeon B."/>
            <person name="Goodwin S."/>
            <person name="Spatafora J."/>
            <person name="Crous P."/>
            <person name="Grigoriev I."/>
        </authorList>
    </citation>
    <scope>NUCLEOTIDE SEQUENCE</scope>
    <source>
        <strain evidence="2">CBS 269.34</strain>
    </source>
</reference>
<proteinExistence type="predicted"/>
<gene>
    <name evidence="2" type="ORF">BU16DRAFT_520933</name>
</gene>
<dbReference type="InterPro" id="IPR036691">
    <property type="entry name" value="Endo/exonu/phosph_ase_sf"/>
</dbReference>
<feature type="compositionally biased region" description="Acidic residues" evidence="1">
    <location>
        <begin position="28"/>
        <end position="38"/>
    </location>
</feature>
<feature type="region of interest" description="Disordered" evidence="1">
    <location>
        <begin position="25"/>
        <end position="85"/>
    </location>
</feature>
<protein>
    <recommendedName>
        <fullName evidence="4">Endonuclease/exonuclease/phosphatase domain-containing protein</fullName>
    </recommendedName>
</protein>
<organism evidence="2 3">
    <name type="scientific">Lophium mytilinum</name>
    <dbReference type="NCBI Taxonomy" id="390894"/>
    <lineage>
        <taxon>Eukaryota</taxon>
        <taxon>Fungi</taxon>
        <taxon>Dikarya</taxon>
        <taxon>Ascomycota</taxon>
        <taxon>Pezizomycotina</taxon>
        <taxon>Dothideomycetes</taxon>
        <taxon>Pleosporomycetidae</taxon>
        <taxon>Mytilinidiales</taxon>
        <taxon>Mytilinidiaceae</taxon>
        <taxon>Lophium</taxon>
    </lineage>
</organism>
<dbReference type="Proteomes" id="UP000799750">
    <property type="component" value="Unassembled WGS sequence"/>
</dbReference>
<accession>A0A6A6RCC1</accession>
<evidence type="ECO:0000313" key="2">
    <source>
        <dbReference type="EMBL" id="KAF2502016.1"/>
    </source>
</evidence>
<dbReference type="OrthoDB" id="428734at2759"/>
<dbReference type="AlphaFoldDB" id="A0A6A6RCC1"/>